<comment type="caution">
    <text evidence="3">The sequence shown here is derived from an EMBL/GenBank/DDBJ whole genome shotgun (WGS) entry which is preliminary data.</text>
</comment>
<dbReference type="RefSeq" id="WP_210053003.1">
    <property type="nucleotide sequence ID" value="NZ_JAGIOB010000001.1"/>
</dbReference>
<name>A0ABS4Z4X5_9ACTN</name>
<sequence length="416" mass="43614">MSLPAAAAPRGEPVPGDAATLAPAAPGRLGVAVTVEEAARYLPALERWVAARRTELDALDRAALASPHGAGATDDLLLSMALWKSVADRTALLGATWAGGRVGPVERERLSTLVWGRLDTRVTAPGPSGGLGETAAGLAVSLPEACRLSDALVASLRVRLGLDLSAAEVTARLRALRAQLERIREQVGTEPPGTHQQQGSATAARLARRLAEVGDKAGRGGDVDGLLGPLEIEASTVERDLIVGAARRREAASRLERARALRSQLEAREAALEQLVRDCVDAVDPAPRYAVPDVSALGPVPNTPALLETYLGRLEQVSRAMAVVQGAYGQALRDHEELVARLDALRAKAAALGVADQPDLRRAHALAAETLARRPCPSAIAAQLVALYVSYLAAATDPREPRAVPSAPRTPEEPHP</sequence>
<feature type="coiled-coil region" evidence="1">
    <location>
        <begin position="248"/>
        <end position="278"/>
    </location>
</feature>
<accession>A0ABS4Z4X5</accession>
<gene>
    <name evidence="3" type="ORF">JOF54_000689</name>
</gene>
<protein>
    <recommendedName>
        <fullName evidence="5">DUF222 domain-containing protein</fullName>
    </recommendedName>
</protein>
<feature type="region of interest" description="Disordered" evidence="2">
    <location>
        <begin position="397"/>
        <end position="416"/>
    </location>
</feature>
<keyword evidence="1" id="KW-0175">Coiled coil</keyword>
<dbReference type="EMBL" id="JAGIOB010000001">
    <property type="protein sequence ID" value="MBP2415767.1"/>
    <property type="molecule type" value="Genomic_DNA"/>
</dbReference>
<dbReference type="Proteomes" id="UP000758168">
    <property type="component" value="Unassembled WGS sequence"/>
</dbReference>
<organism evidence="3 4">
    <name type="scientific">Microlunatus capsulatus</name>
    <dbReference type="NCBI Taxonomy" id="99117"/>
    <lineage>
        <taxon>Bacteria</taxon>
        <taxon>Bacillati</taxon>
        <taxon>Actinomycetota</taxon>
        <taxon>Actinomycetes</taxon>
        <taxon>Propionibacteriales</taxon>
        <taxon>Propionibacteriaceae</taxon>
        <taxon>Microlunatus</taxon>
    </lineage>
</organism>
<evidence type="ECO:0000256" key="2">
    <source>
        <dbReference type="SAM" id="MobiDB-lite"/>
    </source>
</evidence>
<evidence type="ECO:0000313" key="3">
    <source>
        <dbReference type="EMBL" id="MBP2415767.1"/>
    </source>
</evidence>
<evidence type="ECO:0000256" key="1">
    <source>
        <dbReference type="SAM" id="Coils"/>
    </source>
</evidence>
<evidence type="ECO:0000313" key="4">
    <source>
        <dbReference type="Proteomes" id="UP000758168"/>
    </source>
</evidence>
<proteinExistence type="predicted"/>
<keyword evidence="4" id="KW-1185">Reference proteome</keyword>
<evidence type="ECO:0008006" key="5">
    <source>
        <dbReference type="Google" id="ProtNLM"/>
    </source>
</evidence>
<reference evidence="3 4" key="1">
    <citation type="submission" date="2021-03" db="EMBL/GenBank/DDBJ databases">
        <title>Sequencing the genomes of 1000 actinobacteria strains.</title>
        <authorList>
            <person name="Klenk H.-P."/>
        </authorList>
    </citation>
    <scope>NUCLEOTIDE SEQUENCE [LARGE SCALE GENOMIC DNA]</scope>
    <source>
        <strain evidence="3 4">DSM 12936</strain>
    </source>
</reference>